<keyword evidence="1" id="KW-0472">Membrane</keyword>
<proteinExistence type="predicted"/>
<protein>
    <submittedName>
        <fullName evidence="2">Uncharacterized protein</fullName>
    </submittedName>
</protein>
<evidence type="ECO:0000313" key="2">
    <source>
        <dbReference type="EMBL" id="KZD49548.1"/>
    </source>
</evidence>
<evidence type="ECO:0000313" key="3">
    <source>
        <dbReference type="Proteomes" id="UP000076482"/>
    </source>
</evidence>
<keyword evidence="1" id="KW-0812">Transmembrane</keyword>
<gene>
    <name evidence="2" type="ORF">B4088_6608</name>
</gene>
<accession>A0A161TM13</accession>
<name>A0A161TM13_BACCE</name>
<feature type="transmembrane region" description="Helical" evidence="1">
    <location>
        <begin position="46"/>
        <end position="65"/>
    </location>
</feature>
<dbReference type="EMBL" id="LJKE01000137">
    <property type="protein sequence ID" value="KZD49548.1"/>
    <property type="molecule type" value="Genomic_DNA"/>
</dbReference>
<keyword evidence="1" id="KW-1133">Transmembrane helix</keyword>
<dbReference type="Proteomes" id="UP000076482">
    <property type="component" value="Unassembled WGS sequence"/>
</dbReference>
<organism evidence="2 3">
    <name type="scientific">Bacillus cereus</name>
    <dbReference type="NCBI Taxonomy" id="1396"/>
    <lineage>
        <taxon>Bacteria</taxon>
        <taxon>Bacillati</taxon>
        <taxon>Bacillota</taxon>
        <taxon>Bacilli</taxon>
        <taxon>Bacillales</taxon>
        <taxon>Bacillaceae</taxon>
        <taxon>Bacillus</taxon>
        <taxon>Bacillus cereus group</taxon>
    </lineage>
</organism>
<dbReference type="PATRIC" id="fig|1396.535.peg.5108"/>
<feature type="transmembrane region" description="Helical" evidence="1">
    <location>
        <begin position="77"/>
        <end position="102"/>
    </location>
</feature>
<dbReference type="AlphaFoldDB" id="A0A161TM13"/>
<evidence type="ECO:0000256" key="1">
    <source>
        <dbReference type="SAM" id="Phobius"/>
    </source>
</evidence>
<comment type="caution">
    <text evidence="2">The sequence shown here is derived from an EMBL/GenBank/DDBJ whole genome shotgun (WGS) entry which is preliminary data.</text>
</comment>
<sequence>MVVFALGFIGSITMPLAGFTLGSVFPFTVTLLGINDVPLGITSVNITFDASVFPLFVKVVVYVIMSFTLANCLSADFVAVIEALLIVVCTVLDATICMTAGLDGSYVYWNVVPD</sequence>
<reference evidence="2 3" key="1">
    <citation type="submission" date="2015-09" db="EMBL/GenBank/DDBJ databases">
        <title>Bacillus cereus food isolates.</title>
        <authorList>
            <person name="Boekhorst J."/>
        </authorList>
    </citation>
    <scope>NUCLEOTIDE SEQUENCE [LARGE SCALE GENOMIC DNA]</scope>
    <source>
        <strain evidence="2 3">B4088</strain>
    </source>
</reference>